<accession>A0A2U3ER80</accession>
<evidence type="ECO:0000256" key="4">
    <source>
        <dbReference type="ARBA" id="ARBA00015108"/>
    </source>
</evidence>
<keyword evidence="5" id="KW-0809">Transit peptide</keyword>
<comment type="subunit">
    <text evidence="3">Interacts with RIP1.</text>
</comment>
<sequence>MQANKTQTGCINGTCGAASGGSAAALAPRRDQRLLRRSPSEAAALEPMSAGNRPDLGSTSRCYHWIIFRIRRAKQQPSLLFCDRQARHRRTITTTRQHHGFGSIPEPLARRAHSLSGSVTAPAAPFLRIRFRNMTSDHDITTGDAPVLAAAQDQIRHEFRQRSALDSSSSDTQAALQHADEVAKILRENVVQGKRAADEEATYKLRIHEHTERGDNESIKMGSMGTLGGGGGCGCK</sequence>
<dbReference type="CDD" id="cd20267">
    <property type="entry name" value="Complex1_LYR_LYRM7"/>
    <property type="match status" value="1"/>
</dbReference>
<evidence type="ECO:0000256" key="8">
    <source>
        <dbReference type="ARBA" id="ARBA00025268"/>
    </source>
</evidence>
<dbReference type="PANTHER" id="PTHR46749">
    <property type="entry name" value="COMPLEX III ASSEMBLY FACTOR LYRM7"/>
    <property type="match status" value="1"/>
</dbReference>
<comment type="similarity">
    <text evidence="2">Belongs to the complex I LYR family. MZM1 subfamily.</text>
</comment>
<dbReference type="PANTHER" id="PTHR46749:SF1">
    <property type="entry name" value="COMPLEX III ASSEMBLY FACTOR LYRM7"/>
    <property type="match status" value="1"/>
</dbReference>
<comment type="caution">
    <text evidence="9">The sequence shown here is derived from an EMBL/GenBank/DDBJ whole genome shotgun (WGS) entry which is preliminary data.</text>
</comment>
<evidence type="ECO:0000256" key="2">
    <source>
        <dbReference type="ARBA" id="ARBA00009949"/>
    </source>
</evidence>
<gene>
    <name evidence="9" type="ORF">PCL_04193</name>
</gene>
<comment type="subcellular location">
    <subcellularLocation>
        <location evidence="1">Mitochondrion matrix</location>
    </subcellularLocation>
</comment>
<dbReference type="GO" id="GO:0034551">
    <property type="term" value="P:mitochondrial respiratory chain complex III assembly"/>
    <property type="evidence" value="ECO:0007669"/>
    <property type="project" value="InterPro"/>
</dbReference>
<evidence type="ECO:0000256" key="6">
    <source>
        <dbReference type="ARBA" id="ARBA00023128"/>
    </source>
</evidence>
<evidence type="ECO:0000256" key="7">
    <source>
        <dbReference type="ARBA" id="ARBA00023186"/>
    </source>
</evidence>
<comment type="function">
    <text evidence="8">Assembly factor required for Rieske Fe-S protein RIP1 incorporation into the cytochrome b-c1 (CIII) complex. Functions as a chaperone, binding to this subunit within the mitochondrial matrix and stabilizing it prior to its translocation and insertion into the late CIII dimeric intermediate within the mitochondrial inner membrane. Modulates the mitochondrial matrix zinc pool.</text>
</comment>
<evidence type="ECO:0000313" key="9">
    <source>
        <dbReference type="EMBL" id="PWI76999.1"/>
    </source>
</evidence>
<reference evidence="9 10" key="1">
    <citation type="journal article" date="2016" name="Front. Microbiol.">
        <title>Genome and transcriptome sequences reveal the specific parasitism of the nematophagous Purpureocillium lilacinum 36-1.</title>
        <authorList>
            <person name="Xie J."/>
            <person name="Li S."/>
            <person name="Mo C."/>
            <person name="Xiao X."/>
            <person name="Peng D."/>
            <person name="Wang G."/>
            <person name="Xiao Y."/>
        </authorList>
    </citation>
    <scope>NUCLEOTIDE SEQUENCE [LARGE SCALE GENOMIC DNA]</scope>
    <source>
        <strain evidence="9 10">36-1</strain>
    </source>
</reference>
<evidence type="ECO:0000313" key="10">
    <source>
        <dbReference type="Proteomes" id="UP000245956"/>
    </source>
</evidence>
<dbReference type="EMBL" id="LCWV01000001">
    <property type="protein sequence ID" value="PWI76999.1"/>
    <property type="molecule type" value="Genomic_DNA"/>
</dbReference>
<protein>
    <recommendedName>
        <fullName evidence="4">Mitochondrial zinc maintenance protein 1, mitochondrial</fullName>
    </recommendedName>
</protein>
<evidence type="ECO:0000256" key="5">
    <source>
        <dbReference type="ARBA" id="ARBA00022946"/>
    </source>
</evidence>
<dbReference type="GO" id="GO:0044183">
    <property type="term" value="F:protein folding chaperone"/>
    <property type="evidence" value="ECO:0007669"/>
    <property type="project" value="TreeGrafter"/>
</dbReference>
<name>A0A2U3ER80_PURLI</name>
<keyword evidence="7" id="KW-0143">Chaperone</keyword>
<organism evidence="9 10">
    <name type="scientific">Purpureocillium lilacinum</name>
    <name type="common">Paecilomyces lilacinus</name>
    <dbReference type="NCBI Taxonomy" id="33203"/>
    <lineage>
        <taxon>Eukaryota</taxon>
        <taxon>Fungi</taxon>
        <taxon>Dikarya</taxon>
        <taxon>Ascomycota</taxon>
        <taxon>Pezizomycotina</taxon>
        <taxon>Sordariomycetes</taxon>
        <taxon>Hypocreomycetidae</taxon>
        <taxon>Hypocreales</taxon>
        <taxon>Ophiocordycipitaceae</taxon>
        <taxon>Purpureocillium</taxon>
    </lineage>
</organism>
<dbReference type="GO" id="GO:0005759">
    <property type="term" value="C:mitochondrial matrix"/>
    <property type="evidence" value="ECO:0007669"/>
    <property type="project" value="UniProtKB-SubCell"/>
</dbReference>
<keyword evidence="6" id="KW-0496">Mitochondrion</keyword>
<evidence type="ECO:0000256" key="3">
    <source>
        <dbReference type="ARBA" id="ARBA00011589"/>
    </source>
</evidence>
<dbReference type="Proteomes" id="UP000245956">
    <property type="component" value="Unassembled WGS sequence"/>
</dbReference>
<dbReference type="InterPro" id="IPR045298">
    <property type="entry name" value="Complex1_LYR_LYRM7"/>
</dbReference>
<evidence type="ECO:0000256" key="1">
    <source>
        <dbReference type="ARBA" id="ARBA00004305"/>
    </source>
</evidence>
<dbReference type="AlphaFoldDB" id="A0A2U3ER80"/>
<proteinExistence type="inferred from homology"/>
<dbReference type="InterPro" id="IPR050435">
    <property type="entry name" value="MZM1/LYRM7"/>
</dbReference>